<proteinExistence type="predicted"/>
<evidence type="ECO:0000256" key="5">
    <source>
        <dbReference type="ARBA" id="ARBA00022771"/>
    </source>
</evidence>
<feature type="transmembrane region" description="Helical" evidence="10">
    <location>
        <begin position="164"/>
        <end position="190"/>
    </location>
</feature>
<dbReference type="PANTHER" id="PTHR46065">
    <property type="entry name" value="E3 UBIQUITIN-PROTEIN LIGASE MARCH 2/3 FAMILY MEMBER"/>
    <property type="match status" value="1"/>
</dbReference>
<evidence type="ECO:0000256" key="6">
    <source>
        <dbReference type="ARBA" id="ARBA00022786"/>
    </source>
</evidence>
<keyword evidence="4" id="KW-0479">Metal-binding</keyword>
<evidence type="ECO:0000256" key="4">
    <source>
        <dbReference type="ARBA" id="ARBA00022723"/>
    </source>
</evidence>
<dbReference type="GO" id="GO:0008270">
    <property type="term" value="F:zinc ion binding"/>
    <property type="evidence" value="ECO:0007669"/>
    <property type="project" value="UniProtKB-KW"/>
</dbReference>
<feature type="transmembrane region" description="Helical" evidence="10">
    <location>
        <begin position="114"/>
        <end position="136"/>
    </location>
</feature>
<dbReference type="InterPro" id="IPR013083">
    <property type="entry name" value="Znf_RING/FYVE/PHD"/>
</dbReference>
<dbReference type="AlphaFoldDB" id="A0A0N4ZS04"/>
<accession>A0A0N4ZS04</accession>
<evidence type="ECO:0000313" key="13">
    <source>
        <dbReference type="WBParaSite" id="PTRK_0001128600.1"/>
    </source>
</evidence>
<evidence type="ECO:0000256" key="7">
    <source>
        <dbReference type="ARBA" id="ARBA00022833"/>
    </source>
</evidence>
<organism evidence="12 13">
    <name type="scientific">Parastrongyloides trichosuri</name>
    <name type="common">Possum-specific nematode worm</name>
    <dbReference type="NCBI Taxonomy" id="131310"/>
    <lineage>
        <taxon>Eukaryota</taxon>
        <taxon>Metazoa</taxon>
        <taxon>Ecdysozoa</taxon>
        <taxon>Nematoda</taxon>
        <taxon>Chromadorea</taxon>
        <taxon>Rhabditida</taxon>
        <taxon>Tylenchina</taxon>
        <taxon>Panagrolaimomorpha</taxon>
        <taxon>Strongyloidoidea</taxon>
        <taxon>Strongyloididae</taxon>
        <taxon>Parastrongyloides</taxon>
    </lineage>
</organism>
<keyword evidence="9 10" id="KW-0472">Membrane</keyword>
<dbReference type="InterPro" id="IPR011016">
    <property type="entry name" value="Znf_RING-CH"/>
</dbReference>
<dbReference type="STRING" id="131310.A0A0N4ZS04"/>
<dbReference type="PROSITE" id="PS51292">
    <property type="entry name" value="ZF_RING_CH"/>
    <property type="match status" value="1"/>
</dbReference>
<sequence>MFSSKDLDIKNDSLVKNNEDKIADVSVVVCRICFSGDISGAFGEGDMYGTNLLNSCACTGSCGYYHRYCLEEWMNKANTRNCELCKETFYTKKEYPPLSSFFCDIDNAADIQGFLNSIFFLILINLFNYALCFYFLPPLINSPPADEFKYDELLAWKIMFKTPIFFFIFLMLTLIFWWKTGFMSFYNIFIAHRKKNTKYRLCNKDKTFAKFLSPTTSMV</sequence>
<dbReference type="GO" id="GO:0016740">
    <property type="term" value="F:transferase activity"/>
    <property type="evidence" value="ECO:0007669"/>
    <property type="project" value="UniProtKB-KW"/>
</dbReference>
<keyword evidence="12" id="KW-1185">Reference proteome</keyword>
<evidence type="ECO:0000256" key="9">
    <source>
        <dbReference type="ARBA" id="ARBA00023136"/>
    </source>
</evidence>
<protein>
    <submittedName>
        <fullName evidence="13">RING-CH-type domain-containing protein</fullName>
    </submittedName>
</protein>
<dbReference type="SMART" id="SM00744">
    <property type="entry name" value="RINGv"/>
    <property type="match status" value="1"/>
</dbReference>
<keyword evidence="6" id="KW-0833">Ubl conjugation pathway</keyword>
<reference evidence="13" key="1">
    <citation type="submission" date="2017-02" db="UniProtKB">
        <authorList>
            <consortium name="WormBaseParasite"/>
        </authorList>
    </citation>
    <scope>IDENTIFICATION</scope>
</reference>
<dbReference type="GO" id="GO:0016020">
    <property type="term" value="C:membrane"/>
    <property type="evidence" value="ECO:0007669"/>
    <property type="project" value="UniProtKB-SubCell"/>
</dbReference>
<dbReference type="PANTHER" id="PTHR46065:SF3">
    <property type="entry name" value="FI20425P1"/>
    <property type="match status" value="1"/>
</dbReference>
<dbReference type="Gene3D" id="3.30.40.10">
    <property type="entry name" value="Zinc/RING finger domain, C3HC4 (zinc finger)"/>
    <property type="match status" value="1"/>
</dbReference>
<dbReference type="WBParaSite" id="PTRK_0001128600.1">
    <property type="protein sequence ID" value="PTRK_0001128600.1"/>
    <property type="gene ID" value="PTRK_0001128600"/>
</dbReference>
<name>A0A0N4ZS04_PARTI</name>
<evidence type="ECO:0000256" key="1">
    <source>
        <dbReference type="ARBA" id="ARBA00004141"/>
    </source>
</evidence>
<comment type="subcellular location">
    <subcellularLocation>
        <location evidence="1">Membrane</location>
        <topology evidence="1">Multi-pass membrane protein</topology>
    </subcellularLocation>
</comment>
<evidence type="ECO:0000256" key="8">
    <source>
        <dbReference type="ARBA" id="ARBA00022989"/>
    </source>
</evidence>
<evidence type="ECO:0000256" key="3">
    <source>
        <dbReference type="ARBA" id="ARBA00022692"/>
    </source>
</evidence>
<keyword evidence="3 10" id="KW-0812">Transmembrane</keyword>
<keyword evidence="8 10" id="KW-1133">Transmembrane helix</keyword>
<dbReference type="SUPFAM" id="SSF57850">
    <property type="entry name" value="RING/U-box"/>
    <property type="match status" value="1"/>
</dbReference>
<dbReference type="Pfam" id="PF12906">
    <property type="entry name" value="RINGv"/>
    <property type="match status" value="1"/>
</dbReference>
<evidence type="ECO:0000313" key="12">
    <source>
        <dbReference type="Proteomes" id="UP000038045"/>
    </source>
</evidence>
<keyword evidence="5" id="KW-0863">Zinc-finger</keyword>
<evidence type="ECO:0000259" key="11">
    <source>
        <dbReference type="PROSITE" id="PS51292"/>
    </source>
</evidence>
<evidence type="ECO:0000256" key="2">
    <source>
        <dbReference type="ARBA" id="ARBA00022679"/>
    </source>
</evidence>
<dbReference type="Proteomes" id="UP000038045">
    <property type="component" value="Unplaced"/>
</dbReference>
<feature type="domain" description="RING-CH-type" evidence="11">
    <location>
        <begin position="22"/>
        <end position="92"/>
    </location>
</feature>
<keyword evidence="2" id="KW-0808">Transferase</keyword>
<evidence type="ECO:0000256" key="10">
    <source>
        <dbReference type="SAM" id="Phobius"/>
    </source>
</evidence>
<keyword evidence="7" id="KW-0862">Zinc</keyword>